<feature type="compositionally biased region" description="Low complexity" evidence="1">
    <location>
        <begin position="85"/>
        <end position="95"/>
    </location>
</feature>
<dbReference type="Proteomes" id="UP001460270">
    <property type="component" value="Unassembled WGS sequence"/>
</dbReference>
<sequence>MLRARTLPSFIPPRVCFESLTLKDKRRLSQTGVLEHAHWRTTAATEEVLQSLAPPAQHPADTTPSNPSALLTVVPRVSHQDTKTSRAAATNTAAGAHDRPSFCGEGPPPTPPPLIARASFLFLVLCFFSAPTTAMSTAANQVKSVPIPTRVLTLKDWSQLPDCYSQTPGEHSSPPRLEVPIPGVTIPATHPLGKLQELKEEDEEEKEIADDSQFEMDI</sequence>
<dbReference type="Pfam" id="PF05456">
    <property type="entry name" value="eIF_4EBP"/>
    <property type="match status" value="1"/>
</dbReference>
<gene>
    <name evidence="2" type="ORF">WMY93_009441</name>
</gene>
<proteinExistence type="predicted"/>
<organism evidence="2 3">
    <name type="scientific">Mugilogobius chulae</name>
    <name type="common">yellowstripe goby</name>
    <dbReference type="NCBI Taxonomy" id="88201"/>
    <lineage>
        <taxon>Eukaryota</taxon>
        <taxon>Metazoa</taxon>
        <taxon>Chordata</taxon>
        <taxon>Craniata</taxon>
        <taxon>Vertebrata</taxon>
        <taxon>Euteleostomi</taxon>
        <taxon>Actinopterygii</taxon>
        <taxon>Neopterygii</taxon>
        <taxon>Teleostei</taxon>
        <taxon>Neoteleostei</taxon>
        <taxon>Acanthomorphata</taxon>
        <taxon>Gobiaria</taxon>
        <taxon>Gobiiformes</taxon>
        <taxon>Gobioidei</taxon>
        <taxon>Gobiidae</taxon>
        <taxon>Gobionellinae</taxon>
        <taxon>Mugilogobius</taxon>
    </lineage>
</organism>
<protein>
    <submittedName>
        <fullName evidence="2">Uncharacterized protein</fullName>
    </submittedName>
</protein>
<feature type="region of interest" description="Disordered" evidence="1">
    <location>
        <begin position="78"/>
        <end position="108"/>
    </location>
</feature>
<name>A0AAW0PHZ3_9GOBI</name>
<dbReference type="InterPro" id="IPR008606">
    <property type="entry name" value="EIF4EBP"/>
</dbReference>
<dbReference type="GO" id="GO:0008190">
    <property type="term" value="F:eukaryotic initiation factor 4E binding"/>
    <property type="evidence" value="ECO:0007669"/>
    <property type="project" value="InterPro"/>
</dbReference>
<comment type="caution">
    <text evidence="2">The sequence shown here is derived from an EMBL/GenBank/DDBJ whole genome shotgun (WGS) entry which is preliminary data.</text>
</comment>
<keyword evidence="3" id="KW-1185">Reference proteome</keyword>
<evidence type="ECO:0000256" key="1">
    <source>
        <dbReference type="SAM" id="MobiDB-lite"/>
    </source>
</evidence>
<feature type="compositionally biased region" description="Acidic residues" evidence="1">
    <location>
        <begin position="199"/>
        <end position="218"/>
    </location>
</feature>
<accession>A0AAW0PHZ3</accession>
<feature type="region of interest" description="Disordered" evidence="1">
    <location>
        <begin position="188"/>
        <end position="218"/>
    </location>
</feature>
<evidence type="ECO:0000313" key="3">
    <source>
        <dbReference type="Proteomes" id="UP001460270"/>
    </source>
</evidence>
<dbReference type="AlphaFoldDB" id="A0AAW0PHZ3"/>
<evidence type="ECO:0000313" key="2">
    <source>
        <dbReference type="EMBL" id="KAK7922539.1"/>
    </source>
</evidence>
<dbReference type="EMBL" id="JBBPFD010000006">
    <property type="protein sequence ID" value="KAK7922539.1"/>
    <property type="molecule type" value="Genomic_DNA"/>
</dbReference>
<reference evidence="3" key="1">
    <citation type="submission" date="2024-04" db="EMBL/GenBank/DDBJ databases">
        <title>Salinicola lusitanus LLJ914,a marine bacterium isolated from the Okinawa Trough.</title>
        <authorList>
            <person name="Li J."/>
        </authorList>
    </citation>
    <scope>NUCLEOTIDE SEQUENCE [LARGE SCALE GENOMIC DNA]</scope>
</reference>
<dbReference type="GO" id="GO:0045947">
    <property type="term" value="P:negative regulation of translational initiation"/>
    <property type="evidence" value="ECO:0007669"/>
    <property type="project" value="InterPro"/>
</dbReference>